<dbReference type="EMBL" id="CP012850">
    <property type="protein sequence ID" value="ALI35952.1"/>
    <property type="molecule type" value="Genomic_DNA"/>
</dbReference>
<evidence type="ECO:0000313" key="1">
    <source>
        <dbReference type="EMBL" id="ALI35952.1"/>
    </source>
</evidence>
<reference evidence="2" key="1">
    <citation type="submission" date="2015-10" db="EMBL/GenBank/DDBJ databases">
        <title>Niche specialization of a soil ammonia-oxidizing archaeon, Candidatus Nitrosocosmicus oleophilus.</title>
        <authorList>
            <person name="Jung M.-Y."/>
            <person name="Rhee S.-K."/>
        </authorList>
    </citation>
    <scope>NUCLEOTIDE SEQUENCE [LARGE SCALE GENOMIC DNA]</scope>
    <source>
        <strain evidence="2">MY3</strain>
    </source>
</reference>
<gene>
    <name evidence="1" type="ORF">NMY3_01749</name>
</gene>
<protein>
    <submittedName>
        <fullName evidence="1">Uncharacterized protein</fullName>
    </submittedName>
</protein>
<sequence length="184" mass="20752">MLLVINLGKLNKSVMAKESGIAKSIGDQKEQDIQFADTILINFLSTGNKKSKIEAGYRERHRKQQNMGYAKQQESCDKCKFNLPAEQLCHIVEGQVNNKEGISKFFSPKGHGMLPGDILWHYVNQKGEKLDNKIGRVINEATEGFQCKDCKYYLTSHECLLLKGRLEPEMSCAFIVKIGNGIKL</sequence>
<proteinExistence type="predicted"/>
<keyword evidence="2" id="KW-1185">Reference proteome</keyword>
<dbReference type="Proteomes" id="UP000058925">
    <property type="component" value="Chromosome"/>
</dbReference>
<name>A0A654M8V6_9ARCH</name>
<dbReference type="KEGG" id="taa:NMY3_01749"/>
<evidence type="ECO:0000313" key="2">
    <source>
        <dbReference type="Proteomes" id="UP000058925"/>
    </source>
</evidence>
<dbReference type="AlphaFoldDB" id="A0A654M8V6"/>
<organism evidence="1 2">
    <name type="scientific">Candidatus Nitrosocosmicus oleophilus</name>
    <dbReference type="NCBI Taxonomy" id="1353260"/>
    <lineage>
        <taxon>Archaea</taxon>
        <taxon>Nitrososphaerota</taxon>
        <taxon>Nitrososphaeria</taxon>
        <taxon>Nitrososphaerales</taxon>
        <taxon>Nitrososphaeraceae</taxon>
        <taxon>Candidatus Nitrosocosmicus</taxon>
    </lineage>
</organism>
<accession>A0A654M8V6</accession>